<evidence type="ECO:0000313" key="2">
    <source>
        <dbReference type="Proteomes" id="UP001268864"/>
    </source>
</evidence>
<gene>
    <name evidence="1" type="ORF">NDI86_05030</name>
</gene>
<organism evidence="1 2">
    <name type="scientific">Haloarcula onubensis</name>
    <dbReference type="NCBI Taxonomy" id="2950539"/>
    <lineage>
        <taxon>Archaea</taxon>
        <taxon>Methanobacteriati</taxon>
        <taxon>Methanobacteriota</taxon>
        <taxon>Stenosarchaea group</taxon>
        <taxon>Halobacteria</taxon>
        <taxon>Halobacteriales</taxon>
        <taxon>Haloarculaceae</taxon>
        <taxon>Haloarcula</taxon>
    </lineage>
</organism>
<dbReference type="InterPro" id="IPR048925">
    <property type="entry name" value="RdfA"/>
</dbReference>
<reference evidence="1 2" key="1">
    <citation type="submission" date="2022-06" db="EMBL/GenBank/DDBJ databases">
        <title>Halomicroarcula sp. a new haloarchaeum isolate from saline soil.</title>
        <authorList>
            <person name="Strakova D."/>
            <person name="Galisteo C."/>
            <person name="Sanchez-Porro C."/>
            <person name="Ventosa A."/>
        </authorList>
    </citation>
    <scope>NUCLEOTIDE SEQUENCE [LARGE SCALE GENOMIC DNA]</scope>
    <source>
        <strain evidence="1 2">S3CR25-11</strain>
    </source>
</reference>
<protein>
    <submittedName>
        <fullName evidence="1">Uncharacterized protein</fullName>
    </submittedName>
</protein>
<proteinExistence type="predicted"/>
<dbReference type="Proteomes" id="UP001268864">
    <property type="component" value="Unassembled WGS sequence"/>
</dbReference>
<keyword evidence="2" id="KW-1185">Reference proteome</keyword>
<accession>A0ABU2FL54</accession>
<name>A0ABU2FL54_9EURY</name>
<sequence>MAPSDRPDSKVARLIDRYGLDGLGDELERRWTADGEERLSLRDCAALFNERLLEAVLLSAGANALRRDVATTYERLTGDDVTAGVRTETRNRLAREGVDVEELERNFVTYQAVRSYLTAYRDASYEGPSDAEKVRSDAESIQRLLARTLSVTEGRIESLRETGRVDIGAFEVVLDAQVLCQDCGSQYAVSELLDARGCDCQRS</sequence>
<evidence type="ECO:0000313" key="1">
    <source>
        <dbReference type="EMBL" id="MDS0281478.1"/>
    </source>
</evidence>
<dbReference type="RefSeq" id="WP_310899314.1">
    <property type="nucleotide sequence ID" value="NZ_JAMQOS010000001.1"/>
</dbReference>
<comment type="caution">
    <text evidence="1">The sequence shown here is derived from an EMBL/GenBank/DDBJ whole genome shotgun (WGS) entry which is preliminary data.</text>
</comment>
<dbReference type="Pfam" id="PF21811">
    <property type="entry name" value="RdfA"/>
    <property type="match status" value="1"/>
</dbReference>
<dbReference type="EMBL" id="JAMQOS010000001">
    <property type="protein sequence ID" value="MDS0281478.1"/>
    <property type="molecule type" value="Genomic_DNA"/>
</dbReference>